<dbReference type="AlphaFoldDB" id="C4L6B1"/>
<dbReference type="EMBL" id="CP001615">
    <property type="protein sequence ID" value="ACQ69942.1"/>
    <property type="molecule type" value="Genomic_DNA"/>
</dbReference>
<accession>C4L6B1</accession>
<dbReference type="STRING" id="360911.EAT1b_1014"/>
<evidence type="ECO:0000313" key="1">
    <source>
        <dbReference type="EMBL" id="ACQ69942.1"/>
    </source>
</evidence>
<dbReference type="HOGENOM" id="CLU_054566_0_0_9"/>
<protein>
    <submittedName>
        <fullName evidence="1">Uncharacterized protein</fullName>
    </submittedName>
</protein>
<gene>
    <name evidence="1" type="ordered locus">EAT1b_1014</name>
</gene>
<sequence>MMQIPLHSDWHDTKLTLHLISQLLGKIKLKLAPPEPQWGHVSLPLTVHGFTTGLLFEGERTLQIDVDLLTSCLVIHVEDQTDAIPIEAGKTIKSYYDDLFDRLRTHGVNVHINPKPQEMSFKGLLDTDETPLAYDATYARRGLRLFQRAAHEQLTYLSKLRCRKIKPALFWGTFDVSSLVIYPIEHPFPEDKVIERVAFDEQLIEFGFWLGDDVTARPNYFVLPYPFLFRPLPTERLKPEAAYYNAEKSEFFLPLHEQTMGQVQAFLSTSFEILMDEMDWTMRDHFFIPLKLEEESGE</sequence>
<dbReference type="Pfam" id="PF19459">
    <property type="entry name" value="DUF5996"/>
    <property type="match status" value="1"/>
</dbReference>
<reference evidence="1 2" key="1">
    <citation type="journal article" date="2011" name="J. Bacteriol.">
        <title>Complete genome sequence of the Thermophilic Bacterium Exiguobacterium sp. AT1b.</title>
        <authorList>
            <person name="Vishnivetskaya T.A."/>
            <person name="Lucas S."/>
            <person name="Copeland A."/>
            <person name="Lapidus A."/>
            <person name="Glavina Del Rio T."/>
            <person name="Dalin E."/>
            <person name="Tice H."/>
            <person name="Bruce D.C."/>
            <person name="Goodwin L.A."/>
            <person name="Pitluck S."/>
            <person name="Saunders E."/>
            <person name="Brettin T."/>
            <person name="Detter C."/>
            <person name="Han C."/>
            <person name="Larimer F."/>
            <person name="Land M.L."/>
            <person name="Hauser L.J."/>
            <person name="Kyrpides N.C."/>
            <person name="Ovchinnikova G."/>
            <person name="Kathariou S."/>
            <person name="Ramaley R.F."/>
            <person name="Rodrigues D.F."/>
            <person name="Hendrix C."/>
            <person name="Richardson P."/>
            <person name="Tiedje J.M."/>
        </authorList>
    </citation>
    <scope>NUCLEOTIDE SEQUENCE [LARGE SCALE GENOMIC DNA]</scope>
    <source>
        <strain evidence="2">ATCC BAA-1283 / AT1b</strain>
    </source>
</reference>
<evidence type="ECO:0000313" key="2">
    <source>
        <dbReference type="Proteomes" id="UP000000716"/>
    </source>
</evidence>
<keyword evidence="2" id="KW-1185">Reference proteome</keyword>
<dbReference type="eggNOG" id="ENOG502Z7SC">
    <property type="taxonomic scope" value="Bacteria"/>
</dbReference>
<proteinExistence type="predicted"/>
<organism evidence="1 2">
    <name type="scientific">Exiguobacterium sp. (strain ATCC BAA-1283 / AT1b)</name>
    <dbReference type="NCBI Taxonomy" id="360911"/>
    <lineage>
        <taxon>Bacteria</taxon>
        <taxon>Bacillati</taxon>
        <taxon>Bacillota</taxon>
        <taxon>Bacilli</taxon>
        <taxon>Bacillales</taxon>
        <taxon>Bacillales Family XII. Incertae Sedis</taxon>
        <taxon>Exiguobacterium</taxon>
    </lineage>
</organism>
<name>C4L6B1_EXISA</name>
<dbReference type="InterPro" id="IPR046038">
    <property type="entry name" value="DUF5996"/>
</dbReference>
<dbReference type="KEGG" id="eat:EAT1b_1014"/>
<dbReference type="Proteomes" id="UP000000716">
    <property type="component" value="Chromosome"/>
</dbReference>